<accession>A0A7C4ER56</accession>
<organism evidence="1">
    <name type="scientific">Desulfomonile tiedjei</name>
    <dbReference type="NCBI Taxonomy" id="2358"/>
    <lineage>
        <taxon>Bacteria</taxon>
        <taxon>Pseudomonadati</taxon>
        <taxon>Thermodesulfobacteriota</taxon>
        <taxon>Desulfomonilia</taxon>
        <taxon>Desulfomonilales</taxon>
        <taxon>Desulfomonilaceae</taxon>
        <taxon>Desulfomonile</taxon>
    </lineage>
</organism>
<sequence length="71" mass="7934">MAELQEIEVVVTSDGMVKVHVQGVAGAKCLAVTEELERLLGNEITERILTDEYVEQEQHEQESLEIGLKKP</sequence>
<reference evidence="1" key="1">
    <citation type="journal article" date="2020" name="mSystems">
        <title>Genome- and Community-Level Interaction Insights into Carbon Utilization and Element Cycling Functions of Hydrothermarchaeota in Hydrothermal Sediment.</title>
        <authorList>
            <person name="Zhou Z."/>
            <person name="Liu Y."/>
            <person name="Xu W."/>
            <person name="Pan J."/>
            <person name="Luo Z.H."/>
            <person name="Li M."/>
        </authorList>
    </citation>
    <scope>NUCLEOTIDE SEQUENCE [LARGE SCALE GENOMIC DNA]</scope>
    <source>
        <strain evidence="1">SpSt-769</strain>
    </source>
</reference>
<dbReference type="EMBL" id="DTGT01000072">
    <property type="protein sequence ID" value="HGH60109.1"/>
    <property type="molecule type" value="Genomic_DNA"/>
</dbReference>
<dbReference type="Pfam" id="PF11211">
    <property type="entry name" value="DUF2997"/>
    <property type="match status" value="1"/>
</dbReference>
<proteinExistence type="predicted"/>
<evidence type="ECO:0000313" key="1">
    <source>
        <dbReference type="EMBL" id="HGH60109.1"/>
    </source>
</evidence>
<protein>
    <submittedName>
        <fullName evidence="1">DUF2997 domain-containing protein</fullName>
    </submittedName>
</protein>
<comment type="caution">
    <text evidence="1">The sequence shown here is derived from an EMBL/GenBank/DDBJ whole genome shotgun (WGS) entry which is preliminary data.</text>
</comment>
<gene>
    <name evidence="1" type="ORF">ENV54_02285</name>
</gene>
<dbReference type="AlphaFoldDB" id="A0A7C4ER56"/>
<dbReference type="InterPro" id="IPR021375">
    <property type="entry name" value="DUF2997"/>
</dbReference>
<name>A0A7C4ER56_9BACT</name>